<reference evidence="2" key="1">
    <citation type="journal article" date="2023" name="Mol. Phylogenet. Evol.">
        <title>Genome-scale phylogeny and comparative genomics of the fungal order Sordariales.</title>
        <authorList>
            <person name="Hensen N."/>
            <person name="Bonometti L."/>
            <person name="Westerberg I."/>
            <person name="Brannstrom I.O."/>
            <person name="Guillou S."/>
            <person name="Cros-Aarteil S."/>
            <person name="Calhoun S."/>
            <person name="Haridas S."/>
            <person name="Kuo A."/>
            <person name="Mondo S."/>
            <person name="Pangilinan J."/>
            <person name="Riley R."/>
            <person name="LaButti K."/>
            <person name="Andreopoulos B."/>
            <person name="Lipzen A."/>
            <person name="Chen C."/>
            <person name="Yan M."/>
            <person name="Daum C."/>
            <person name="Ng V."/>
            <person name="Clum A."/>
            <person name="Steindorff A."/>
            <person name="Ohm R.A."/>
            <person name="Martin F."/>
            <person name="Silar P."/>
            <person name="Natvig D.O."/>
            <person name="Lalanne C."/>
            <person name="Gautier V."/>
            <person name="Ament-Velasquez S.L."/>
            <person name="Kruys A."/>
            <person name="Hutchinson M.I."/>
            <person name="Powell A.J."/>
            <person name="Barry K."/>
            <person name="Miller A.N."/>
            <person name="Grigoriev I.V."/>
            <person name="Debuchy R."/>
            <person name="Gladieux P."/>
            <person name="Hiltunen Thoren M."/>
            <person name="Johannesson H."/>
        </authorList>
    </citation>
    <scope>NUCLEOTIDE SEQUENCE</scope>
    <source>
        <strain evidence="2">PSN293</strain>
    </source>
</reference>
<evidence type="ECO:0000256" key="1">
    <source>
        <dbReference type="SAM" id="MobiDB-lite"/>
    </source>
</evidence>
<gene>
    <name evidence="2" type="ORF">QBC37DRAFT_106675</name>
</gene>
<name>A0AAN6YCF6_9PEZI</name>
<feature type="region of interest" description="Disordered" evidence="1">
    <location>
        <begin position="800"/>
        <end position="853"/>
    </location>
</feature>
<feature type="compositionally biased region" description="Polar residues" evidence="1">
    <location>
        <begin position="681"/>
        <end position="699"/>
    </location>
</feature>
<feature type="compositionally biased region" description="Basic and acidic residues" evidence="1">
    <location>
        <begin position="815"/>
        <end position="838"/>
    </location>
</feature>
<dbReference type="InterPro" id="IPR027796">
    <property type="entry name" value="OTT_1508_deam-like"/>
</dbReference>
<feature type="compositionally biased region" description="Basic and acidic residues" evidence="1">
    <location>
        <begin position="639"/>
        <end position="649"/>
    </location>
</feature>
<proteinExistence type="predicted"/>
<feature type="compositionally biased region" description="Basic and acidic residues" evidence="1">
    <location>
        <begin position="570"/>
        <end position="579"/>
    </location>
</feature>
<feature type="compositionally biased region" description="Acidic residues" evidence="1">
    <location>
        <begin position="723"/>
        <end position="733"/>
    </location>
</feature>
<comment type="caution">
    <text evidence="2">The sequence shown here is derived from an EMBL/GenBank/DDBJ whole genome shotgun (WGS) entry which is preliminary data.</text>
</comment>
<evidence type="ECO:0000313" key="2">
    <source>
        <dbReference type="EMBL" id="KAK4216045.1"/>
    </source>
</evidence>
<feature type="compositionally biased region" description="Polar residues" evidence="1">
    <location>
        <begin position="506"/>
        <end position="522"/>
    </location>
</feature>
<keyword evidence="3" id="KW-1185">Reference proteome</keyword>
<accession>A0AAN6YCF6</accession>
<sequence length="895" mass="99657">MAAAKEQRRLDFERSQNIALLSLLTKNPSPVEIRSCPVHISNHDLNGRTLSFSRESHLVEALAFISGVSDSSDHVVALCVEELPSRSGLRVAIAVNRSAYANPSDTRLLSRIKTGLESIFHLLARESRKHDPVLEEQILDAIIHLSRHRIFSRIKSTRKDASYSKKGKDSARTKLRRIVTVARVYTFTSALVREDVESFIRHAEQLLDAVMEVETIDSGLLHKSLKRLVVTACFLHRDIKILSSDHILDQLETSPELLPNDINWFRRITKKLARYRECSAYLFRRAQDNHLFRNVIVTAISPPAELFNHNEYVLDEQCLANCILRARNGAATDTFKARARVAALRELGNAGFLRALKSIFKEFRIHAEIQIAAHYELHPAKIPPRVIKSSKDACYLCHLFLEKHGKFHTSRTHGRLYPAWRLPNTAVFNKVQKKLNTSLEARIWQESQEYMETRMAKDAIQVNESEVGSLSSMSTLSSFGLLTATAGPSKPNQGHGAVVRGIDESATSQNRLAGNSSPTQPVVTREEPEQIVSLDEPTAHISESSQDEEHQPGTMSPPQEHIVAHHSLEPIPESDHEPSEPETINIAPLSTDVMRENQTSVSDPRPDSSAEDTGQGQDEAVQQAEDEPSAPEASIEPESDSRSISEHDLVLQSEAQVPESTSQTEVEPRPWQEVELKPENNSRITPTNGSPSSSQTNLVSLEPELNPGTSTSQISLLSPIPSDLEEQESDLSEQDDDFEIILVQGQTFTVRLDGNRNFPPCRLGKSGKLTIHPHYVMAKNESSNKRGIAEMSMTWLLSTSSPAPSLAAGARDRRRPGDTDAERGHEHDQGGGRADRMNRHPGRLNGHMHKKSVDGVPEYHVGALPTREELDAASKERVRLVGQDGEVVLIEVLRT</sequence>
<dbReference type="Pfam" id="PF14441">
    <property type="entry name" value="OTT_1508_deam"/>
    <property type="match status" value="1"/>
</dbReference>
<feature type="region of interest" description="Disordered" evidence="1">
    <location>
        <begin position="570"/>
        <end position="733"/>
    </location>
</feature>
<organism evidence="2 3">
    <name type="scientific">Rhypophila decipiens</name>
    <dbReference type="NCBI Taxonomy" id="261697"/>
    <lineage>
        <taxon>Eukaryota</taxon>
        <taxon>Fungi</taxon>
        <taxon>Dikarya</taxon>
        <taxon>Ascomycota</taxon>
        <taxon>Pezizomycotina</taxon>
        <taxon>Sordariomycetes</taxon>
        <taxon>Sordariomycetidae</taxon>
        <taxon>Sordariales</taxon>
        <taxon>Naviculisporaceae</taxon>
        <taxon>Rhypophila</taxon>
    </lineage>
</organism>
<dbReference type="Proteomes" id="UP001301769">
    <property type="component" value="Unassembled WGS sequence"/>
</dbReference>
<feature type="region of interest" description="Disordered" evidence="1">
    <location>
        <begin position="540"/>
        <end position="559"/>
    </location>
</feature>
<feature type="compositionally biased region" description="Polar residues" evidence="1">
    <location>
        <begin position="653"/>
        <end position="665"/>
    </location>
</feature>
<dbReference type="AlphaFoldDB" id="A0AAN6YCF6"/>
<feature type="compositionally biased region" description="Low complexity" evidence="1">
    <location>
        <begin position="800"/>
        <end position="809"/>
    </location>
</feature>
<feature type="compositionally biased region" description="Basic and acidic residues" evidence="1">
    <location>
        <begin position="666"/>
        <end position="680"/>
    </location>
</feature>
<protein>
    <submittedName>
        <fullName evidence="2">Uncharacterized protein</fullName>
    </submittedName>
</protein>
<feature type="compositionally biased region" description="Polar residues" evidence="1">
    <location>
        <begin position="707"/>
        <end position="716"/>
    </location>
</feature>
<dbReference type="EMBL" id="MU858073">
    <property type="protein sequence ID" value="KAK4216045.1"/>
    <property type="molecule type" value="Genomic_DNA"/>
</dbReference>
<feature type="region of interest" description="Disordered" evidence="1">
    <location>
        <begin position="506"/>
        <end position="530"/>
    </location>
</feature>
<feature type="compositionally biased region" description="Basic residues" evidence="1">
    <location>
        <begin position="839"/>
        <end position="850"/>
    </location>
</feature>
<reference evidence="2" key="2">
    <citation type="submission" date="2023-05" db="EMBL/GenBank/DDBJ databases">
        <authorList>
            <consortium name="Lawrence Berkeley National Laboratory"/>
            <person name="Steindorff A."/>
            <person name="Hensen N."/>
            <person name="Bonometti L."/>
            <person name="Westerberg I."/>
            <person name="Brannstrom I.O."/>
            <person name="Guillou S."/>
            <person name="Cros-Aarteil S."/>
            <person name="Calhoun S."/>
            <person name="Haridas S."/>
            <person name="Kuo A."/>
            <person name="Mondo S."/>
            <person name="Pangilinan J."/>
            <person name="Riley R."/>
            <person name="Labutti K."/>
            <person name="Andreopoulos B."/>
            <person name="Lipzen A."/>
            <person name="Chen C."/>
            <person name="Yanf M."/>
            <person name="Daum C."/>
            <person name="Ng V."/>
            <person name="Clum A."/>
            <person name="Ohm R."/>
            <person name="Martin F."/>
            <person name="Silar P."/>
            <person name="Natvig D."/>
            <person name="Lalanne C."/>
            <person name="Gautier V."/>
            <person name="Ament-Velasquez S.L."/>
            <person name="Kruys A."/>
            <person name="Hutchinson M.I."/>
            <person name="Powell A.J."/>
            <person name="Barry K."/>
            <person name="Miller A.N."/>
            <person name="Grigoriev I.V."/>
            <person name="Debuchy R."/>
            <person name="Gladieux P."/>
            <person name="Thoren M.H."/>
            <person name="Johannesson H."/>
        </authorList>
    </citation>
    <scope>NUCLEOTIDE SEQUENCE</scope>
    <source>
        <strain evidence="2">PSN293</strain>
    </source>
</reference>
<evidence type="ECO:0000313" key="3">
    <source>
        <dbReference type="Proteomes" id="UP001301769"/>
    </source>
</evidence>